<feature type="compositionally biased region" description="Basic and acidic residues" evidence="1">
    <location>
        <begin position="525"/>
        <end position="543"/>
    </location>
</feature>
<feature type="transmembrane region" description="Helical" evidence="2">
    <location>
        <begin position="476"/>
        <end position="495"/>
    </location>
</feature>
<reference evidence="3" key="2">
    <citation type="submission" date="2021-10" db="EMBL/GenBank/DDBJ databases">
        <title>Phylogenomics reveals ancestral predisposition of the termite-cultivated fungus Termitomyces towards a domesticated lifestyle.</title>
        <authorList>
            <person name="Auxier B."/>
            <person name="Grum-Grzhimaylo A."/>
            <person name="Cardenas M.E."/>
            <person name="Lodge J.D."/>
            <person name="Laessoe T."/>
            <person name="Pedersen O."/>
            <person name="Smith M.E."/>
            <person name="Kuyper T.W."/>
            <person name="Franco-Molano E.A."/>
            <person name="Baroni T.J."/>
            <person name="Aanen D.K."/>
        </authorList>
    </citation>
    <scope>NUCLEOTIDE SEQUENCE</scope>
    <source>
        <strain evidence="3">D49</strain>
    </source>
</reference>
<sequence>MPDFFSRWRSNANSKTPEDTESGLPFPVVTENYKSKWKGRDLQLSGPSGLPISHPIPRSSPNSLTGFDGQEGYNSYSFLNHDGHFVSSPEDEYGHLDAYPYEYDQAGIGSMLPQSVPPAVIRLPSQTKRYANSRTMSSPSPTSPAFDSSFSSTSSTLSGGNRPESPKRNLKLNTTPVLSQSTHSFHNSRSQTAGITDVYGHAYNYPMARQLSPIVEQDYITPASLRHPKPLPSGSGSGSGRNGSTHTISNTRNPSPAGSQTSEIPRPSPNCSSSNILITRQLNRTISQSSSSSSNARGSPAKSPEPPHIPPLNFSPAFPGLHRPSQESIGGLSLRPHRSAAMLNAPMPTIAGSSESHGYINEDNDHDHEIEEDAAYTGEDLESLHAESFITTSDAPAPQPIATEPIETADLSWRAPSDGSRSQGSARYVVPPTPATGAPPLSESFIGQRWDRDAALGSGVVTFRAKPTAAATPACWAFWLGFFFPILWLIGGWHFTRYGEQPPRVSFWEFYFYKALCCCGGRRNGPGDDGGKGKGRDVQDGGIERPPQPRVPRWVTEKQSSDDGRMRLQDPKRSLRGISFGYPFVARPVSMRRSFLQAQQPEAWSKRATRRVLHVLQKPNRLFDHFYGVKLREVRGRPESGRRIFDPWIQRCRYAFCYGLILLCVGLCAACTFLIVFNTRQLR</sequence>
<feature type="compositionally biased region" description="Polar residues" evidence="1">
    <location>
        <begin position="171"/>
        <end position="190"/>
    </location>
</feature>
<accession>A0A9P7FW63</accession>
<organism evidence="3 4">
    <name type="scientific">Sphagnurus paluster</name>
    <dbReference type="NCBI Taxonomy" id="117069"/>
    <lineage>
        <taxon>Eukaryota</taxon>
        <taxon>Fungi</taxon>
        <taxon>Dikarya</taxon>
        <taxon>Basidiomycota</taxon>
        <taxon>Agaricomycotina</taxon>
        <taxon>Agaricomycetes</taxon>
        <taxon>Agaricomycetidae</taxon>
        <taxon>Agaricales</taxon>
        <taxon>Tricholomatineae</taxon>
        <taxon>Lyophyllaceae</taxon>
        <taxon>Sphagnurus</taxon>
    </lineage>
</organism>
<keyword evidence="2" id="KW-0812">Transmembrane</keyword>
<feature type="transmembrane region" description="Helical" evidence="2">
    <location>
        <begin position="655"/>
        <end position="677"/>
    </location>
</feature>
<protein>
    <submittedName>
        <fullName evidence="3">Uncharacterized protein</fullName>
    </submittedName>
</protein>
<evidence type="ECO:0000313" key="4">
    <source>
        <dbReference type="Proteomes" id="UP000717328"/>
    </source>
</evidence>
<feature type="region of interest" description="Disordered" evidence="1">
    <location>
        <begin position="224"/>
        <end position="332"/>
    </location>
</feature>
<feature type="region of interest" description="Disordered" evidence="1">
    <location>
        <begin position="1"/>
        <end position="27"/>
    </location>
</feature>
<feature type="compositionally biased region" description="Low complexity" evidence="1">
    <location>
        <begin position="137"/>
        <end position="158"/>
    </location>
</feature>
<dbReference type="AlphaFoldDB" id="A0A9P7FW63"/>
<feature type="compositionally biased region" description="Polar residues" evidence="1">
    <location>
        <begin position="245"/>
        <end position="286"/>
    </location>
</feature>
<dbReference type="Proteomes" id="UP000717328">
    <property type="component" value="Unassembled WGS sequence"/>
</dbReference>
<comment type="caution">
    <text evidence="3">The sequence shown here is derived from an EMBL/GenBank/DDBJ whole genome shotgun (WGS) entry which is preliminary data.</text>
</comment>
<feature type="compositionally biased region" description="Basic and acidic residues" evidence="1">
    <location>
        <begin position="555"/>
        <end position="567"/>
    </location>
</feature>
<gene>
    <name evidence="3" type="ORF">H0H81_000032</name>
</gene>
<feature type="region of interest" description="Disordered" evidence="1">
    <location>
        <begin position="524"/>
        <end position="567"/>
    </location>
</feature>
<keyword evidence="2" id="KW-1133">Transmembrane helix</keyword>
<keyword evidence="2" id="KW-0472">Membrane</keyword>
<name>A0A9P7FW63_9AGAR</name>
<dbReference type="OrthoDB" id="3251367at2759"/>
<dbReference type="EMBL" id="JABCKI010005714">
    <property type="protein sequence ID" value="KAG5639752.1"/>
    <property type="molecule type" value="Genomic_DNA"/>
</dbReference>
<reference evidence="3" key="1">
    <citation type="submission" date="2021-02" db="EMBL/GenBank/DDBJ databases">
        <authorList>
            <person name="Nieuwenhuis M."/>
            <person name="Van De Peppel L.J.J."/>
        </authorList>
    </citation>
    <scope>NUCLEOTIDE SEQUENCE</scope>
    <source>
        <strain evidence="3">D49</strain>
    </source>
</reference>
<evidence type="ECO:0000313" key="3">
    <source>
        <dbReference type="EMBL" id="KAG5639752.1"/>
    </source>
</evidence>
<keyword evidence="4" id="KW-1185">Reference proteome</keyword>
<feature type="region of interest" description="Disordered" evidence="1">
    <location>
        <begin position="130"/>
        <end position="190"/>
    </location>
</feature>
<evidence type="ECO:0000256" key="1">
    <source>
        <dbReference type="SAM" id="MobiDB-lite"/>
    </source>
</evidence>
<evidence type="ECO:0000256" key="2">
    <source>
        <dbReference type="SAM" id="Phobius"/>
    </source>
</evidence>
<proteinExistence type="predicted"/>